<keyword evidence="3 4" id="KW-0732">Signal</keyword>
<comment type="similarity">
    <text evidence="2">Belongs to the bacterial solute-binding protein 5 family.</text>
</comment>
<evidence type="ECO:0000259" key="5">
    <source>
        <dbReference type="Pfam" id="PF00496"/>
    </source>
</evidence>
<dbReference type="Gene3D" id="3.40.190.10">
    <property type="entry name" value="Periplasmic binding protein-like II"/>
    <property type="match status" value="1"/>
</dbReference>
<feature type="domain" description="Solute-binding protein family 5" evidence="5">
    <location>
        <begin position="103"/>
        <end position="514"/>
    </location>
</feature>
<dbReference type="STRING" id="282197.SAMN04488517_102553"/>
<evidence type="ECO:0000313" key="6">
    <source>
        <dbReference type="EMBL" id="CTQ33719.1"/>
    </source>
</evidence>
<evidence type="ECO:0000256" key="3">
    <source>
        <dbReference type="ARBA" id="ARBA00022729"/>
    </source>
</evidence>
<reference evidence="6 7" key="1">
    <citation type="submission" date="2015-07" db="EMBL/GenBank/DDBJ databases">
        <authorList>
            <person name="Noorani M."/>
        </authorList>
    </citation>
    <scope>NUCLEOTIDE SEQUENCE [LARGE SCALE GENOMIC DNA]</scope>
    <source>
        <strain evidence="6 7">CECT 5088</strain>
    </source>
</reference>
<dbReference type="InterPro" id="IPR039424">
    <property type="entry name" value="SBP_5"/>
</dbReference>
<dbReference type="InterPro" id="IPR000914">
    <property type="entry name" value="SBP_5_dom"/>
</dbReference>
<keyword evidence="7" id="KW-1185">Reference proteome</keyword>
<dbReference type="PANTHER" id="PTHR30290:SF64">
    <property type="entry name" value="ABC TRANSPORTER PERIPLASMIC BINDING PROTEIN"/>
    <property type="match status" value="1"/>
</dbReference>
<evidence type="ECO:0000313" key="7">
    <source>
        <dbReference type="Proteomes" id="UP000048908"/>
    </source>
</evidence>
<evidence type="ECO:0000256" key="1">
    <source>
        <dbReference type="ARBA" id="ARBA00004418"/>
    </source>
</evidence>
<dbReference type="GO" id="GO:0042884">
    <property type="term" value="P:microcin transport"/>
    <property type="evidence" value="ECO:0007669"/>
    <property type="project" value="TreeGrafter"/>
</dbReference>
<proteinExistence type="inferred from homology"/>
<dbReference type="CDD" id="cd08497">
    <property type="entry name" value="MbnE-like"/>
    <property type="match status" value="1"/>
</dbReference>
<dbReference type="SUPFAM" id="SSF53850">
    <property type="entry name" value="Periplasmic binding protein-like II"/>
    <property type="match status" value="1"/>
</dbReference>
<dbReference type="GO" id="GO:0015833">
    <property type="term" value="P:peptide transport"/>
    <property type="evidence" value="ECO:0007669"/>
    <property type="project" value="TreeGrafter"/>
</dbReference>
<dbReference type="InterPro" id="IPR030678">
    <property type="entry name" value="Peptide/Ni-bd"/>
</dbReference>
<accession>A0A0M6XRG6</accession>
<organism evidence="6 7">
    <name type="scientific">Jannaschia rubra</name>
    <dbReference type="NCBI Taxonomy" id="282197"/>
    <lineage>
        <taxon>Bacteria</taxon>
        <taxon>Pseudomonadati</taxon>
        <taxon>Pseudomonadota</taxon>
        <taxon>Alphaproteobacteria</taxon>
        <taxon>Rhodobacterales</taxon>
        <taxon>Roseobacteraceae</taxon>
        <taxon>Jannaschia</taxon>
    </lineage>
</organism>
<dbReference type="GO" id="GO:1904680">
    <property type="term" value="F:peptide transmembrane transporter activity"/>
    <property type="evidence" value="ECO:0007669"/>
    <property type="project" value="TreeGrafter"/>
</dbReference>
<evidence type="ECO:0000256" key="4">
    <source>
        <dbReference type="SAM" id="SignalP"/>
    </source>
</evidence>
<feature type="signal peptide" evidence="4">
    <location>
        <begin position="1"/>
        <end position="18"/>
    </location>
</feature>
<gene>
    <name evidence="6" type="ORF">JAN5088_02504</name>
</gene>
<dbReference type="RefSeq" id="WP_055683096.1">
    <property type="nucleotide sequence ID" value="NZ_CXPG01000020.1"/>
</dbReference>
<dbReference type="OrthoDB" id="9803988at2"/>
<dbReference type="EMBL" id="CXPG01000020">
    <property type="protein sequence ID" value="CTQ33719.1"/>
    <property type="molecule type" value="Genomic_DNA"/>
</dbReference>
<comment type="subcellular location">
    <subcellularLocation>
        <location evidence="1">Periplasm</location>
    </subcellularLocation>
</comment>
<dbReference type="Gene3D" id="3.10.105.10">
    <property type="entry name" value="Dipeptide-binding Protein, Domain 3"/>
    <property type="match status" value="1"/>
</dbReference>
<dbReference type="AlphaFoldDB" id="A0A0M6XRG6"/>
<name>A0A0M6XRG6_9RHOB</name>
<dbReference type="PANTHER" id="PTHR30290">
    <property type="entry name" value="PERIPLASMIC BINDING COMPONENT OF ABC TRANSPORTER"/>
    <property type="match status" value="1"/>
</dbReference>
<protein>
    <submittedName>
        <fullName evidence="6">Nickel ABC transporter, nickel/metallophore periplasmic binding protein</fullName>
    </submittedName>
</protein>
<dbReference type="Pfam" id="PF00496">
    <property type="entry name" value="SBP_bac_5"/>
    <property type="match status" value="1"/>
</dbReference>
<dbReference type="Proteomes" id="UP000048908">
    <property type="component" value="Unassembled WGS sequence"/>
</dbReference>
<sequence length="613" mass="69292">MFARIALAATMISAPAFAQDDVTVSHGYSNFGELKYGPDEPFSYVNLDAPKEGEASFAALGTFDSFSIYTRKGVPAANTELLYENLMIVAADDPYAIYCNLCTTVEYPADLSWAVVNLREDVTFSDGTPMTAEDVKFTVDLFLEQGIAEFRNVVDGFFKSVEVTGPHQVKFEFNEAAPMRDRMGLVGIWNPFSKAWFEETGTRLDEGTARPFLGTGPYVLDEVDMGRSVVYAKNTDWWGADLPINRGRFNFDRIRIEYFGDSSAAMEGFKSGEYTIRVESSSKEWATAYDFPAVDRGWVVRESLPDGNISTAQGFVFNLSREKWQDPRVRDAISMMFNFEWSNDTLFYGLYDRPYSFWGGSDLAAEGVPTEGERATLQPLVEAGLLDEGILTDEARMPYVNEAARNQPPRGTRREALRLMADAGWTPGSGGLLRDADGKTLELVIIQFNPTLDRIINPFIENLRDLGVDARLERIDSSQYVERRRKGDWDLTNQALGQEFEPSLGLRQWFDSSTAEDSSRNIMGLRDPAIDRLITEVIASDSLDLLRDRVRALDRVLRAYGFWIPQWGNKEHWVAYWDQYRHPETLPPLELGILDFWWFDAEAAERLQKAGAL</sequence>
<dbReference type="GO" id="GO:0030288">
    <property type="term" value="C:outer membrane-bounded periplasmic space"/>
    <property type="evidence" value="ECO:0007669"/>
    <property type="project" value="TreeGrafter"/>
</dbReference>
<dbReference type="GO" id="GO:0043190">
    <property type="term" value="C:ATP-binding cassette (ABC) transporter complex"/>
    <property type="evidence" value="ECO:0007669"/>
    <property type="project" value="InterPro"/>
</dbReference>
<dbReference type="PIRSF" id="PIRSF002741">
    <property type="entry name" value="MppA"/>
    <property type="match status" value="1"/>
</dbReference>
<evidence type="ECO:0000256" key="2">
    <source>
        <dbReference type="ARBA" id="ARBA00005695"/>
    </source>
</evidence>
<feature type="chain" id="PRO_5005807360" evidence="4">
    <location>
        <begin position="19"/>
        <end position="613"/>
    </location>
</feature>